<keyword evidence="1" id="KW-0012">Acyltransferase</keyword>
<dbReference type="EMBL" id="CP029754">
    <property type="protein sequence ID" value="QDD70425.1"/>
    <property type="molecule type" value="Genomic_DNA"/>
</dbReference>
<dbReference type="GO" id="GO:0016746">
    <property type="term" value="F:acyltransferase activity"/>
    <property type="evidence" value="ECO:0007669"/>
    <property type="project" value="UniProtKB-KW"/>
</dbReference>
<proteinExistence type="predicted"/>
<dbReference type="Proteomes" id="UP000312326">
    <property type="component" value="Chromosome"/>
</dbReference>
<evidence type="ECO:0000313" key="2">
    <source>
        <dbReference type="Proteomes" id="UP000312326"/>
    </source>
</evidence>
<dbReference type="AlphaFoldDB" id="A0A3R5YRA3"/>
<name>A0A3R5YRA3_LACAM</name>
<accession>A0A3R5YRA3</accession>
<keyword evidence="1" id="KW-0808">Transferase</keyword>
<dbReference type="InterPro" id="IPR002123">
    <property type="entry name" value="Plipid/glycerol_acylTrfase"/>
</dbReference>
<organism evidence="1 2">
    <name type="scientific">Lactobacillus amylovorus</name>
    <dbReference type="NCBI Taxonomy" id="1604"/>
    <lineage>
        <taxon>Bacteria</taxon>
        <taxon>Bacillati</taxon>
        <taxon>Bacillota</taxon>
        <taxon>Bacilli</taxon>
        <taxon>Lactobacillales</taxon>
        <taxon>Lactobacillaceae</taxon>
        <taxon>Lactobacillus</taxon>
    </lineage>
</organism>
<dbReference type="Pfam" id="PF01553">
    <property type="entry name" value="Acyltransferase"/>
    <property type="match status" value="1"/>
</dbReference>
<protein>
    <submittedName>
        <fullName evidence="1">1-acyl-sn-glycerol-3-phosphate acyltransferase</fullName>
    </submittedName>
</protein>
<reference evidence="1 2" key="1">
    <citation type="submission" date="2018-06" db="EMBL/GenBank/DDBJ databases">
        <title>Complete genome sequnece of Lactobacillus amylovorus PMRA3.</title>
        <authorList>
            <person name="Nam Y.-D."/>
            <person name="Chung W.-H."/>
            <person name="Park Y.S."/>
            <person name="Kang J."/>
        </authorList>
    </citation>
    <scope>NUCLEOTIDE SEQUENCE [LARGE SCALE GENOMIC DNA]</scope>
    <source>
        <strain evidence="1 2">PMRA3</strain>
    </source>
</reference>
<dbReference type="SMART" id="SM00563">
    <property type="entry name" value="PlsC"/>
    <property type="match status" value="1"/>
</dbReference>
<dbReference type="RefSeq" id="WP_118027570.1">
    <property type="nucleotide sequence ID" value="NZ_CABJBR010000047.1"/>
</dbReference>
<evidence type="ECO:0000313" key="1">
    <source>
        <dbReference type="EMBL" id="QDD70425.1"/>
    </source>
</evidence>
<sequence>MIFGFHRRQVINNIKKNVAKKQFDAKAELHDPVLNNKETNKIVSKYWQCTKTISYRLFNPLVRVVFNIASQILTGRCSIDGIENLPDSPTAFITGNHYNQFDVLLIGKLALKKRQRLFIVVEASNLAMPHLIGWAVRNFDSLPIDHDFHYLSRIFPKKLAQVLSKPGWILIYPEEELWFNYRKPRPLKKGAYYYAAKFNQPIISTFTEIQATSKRELFQRDFYKTKKILHILPTIYPNPDLKIRENMQRMAEIDYRQKKAAYEKYYQRKLTTDFSYEDIAGFSPKKHLLNKKIDDNQ</sequence>
<dbReference type="SUPFAM" id="SSF69593">
    <property type="entry name" value="Glycerol-3-phosphate (1)-acyltransferase"/>
    <property type="match status" value="1"/>
</dbReference>
<gene>
    <name evidence="1" type="ORF">DM298_05820</name>
</gene>